<comment type="caution">
    <text evidence="2">The sequence shown here is derived from an EMBL/GenBank/DDBJ whole genome shotgun (WGS) entry which is preliminary data.</text>
</comment>
<reference evidence="3" key="1">
    <citation type="submission" date="2024-07" db="EMBL/GenBank/DDBJ databases">
        <title>Two chromosome-level genome assemblies of Korean endemic species Abeliophyllum distichum and Forsythia ovata (Oleaceae).</title>
        <authorList>
            <person name="Jang H."/>
        </authorList>
    </citation>
    <scope>NUCLEOTIDE SEQUENCE [LARGE SCALE GENOMIC DNA]</scope>
</reference>
<dbReference type="EMBL" id="JBFOLJ010000009">
    <property type="protein sequence ID" value="KAL2508907.1"/>
    <property type="molecule type" value="Genomic_DNA"/>
</dbReference>
<proteinExistence type="predicted"/>
<dbReference type="AlphaFoldDB" id="A0ABD1T863"/>
<evidence type="ECO:0000256" key="1">
    <source>
        <dbReference type="SAM" id="MobiDB-lite"/>
    </source>
</evidence>
<accession>A0ABD1T863</accession>
<evidence type="ECO:0000313" key="2">
    <source>
        <dbReference type="EMBL" id="KAL2508907.1"/>
    </source>
</evidence>
<evidence type="ECO:0000313" key="3">
    <source>
        <dbReference type="Proteomes" id="UP001604277"/>
    </source>
</evidence>
<dbReference type="Proteomes" id="UP001604277">
    <property type="component" value="Unassembled WGS sequence"/>
</dbReference>
<gene>
    <name evidence="2" type="ORF">Fot_32554</name>
</gene>
<protein>
    <submittedName>
        <fullName evidence="2">Uncharacterized protein</fullName>
    </submittedName>
</protein>
<keyword evidence="3" id="KW-1185">Reference proteome</keyword>
<name>A0ABD1T863_9LAMI</name>
<feature type="region of interest" description="Disordered" evidence="1">
    <location>
        <begin position="112"/>
        <end position="153"/>
    </location>
</feature>
<sequence length="153" mass="16987">MFYVQQASKEEGMAHKDKELGVLNKTIEPKGLALAEMAVNVEALQKELLNFRDYDEVKQIFEDGNQAGGTELLDLIKDKHPDFNFEFLFEERETDALALLPMNDDTEAAVELAGSKVPEKPTTSEASPLEALPSEAPHSHGTDPTVFENLQNL</sequence>
<organism evidence="2 3">
    <name type="scientific">Forsythia ovata</name>
    <dbReference type="NCBI Taxonomy" id="205694"/>
    <lineage>
        <taxon>Eukaryota</taxon>
        <taxon>Viridiplantae</taxon>
        <taxon>Streptophyta</taxon>
        <taxon>Embryophyta</taxon>
        <taxon>Tracheophyta</taxon>
        <taxon>Spermatophyta</taxon>
        <taxon>Magnoliopsida</taxon>
        <taxon>eudicotyledons</taxon>
        <taxon>Gunneridae</taxon>
        <taxon>Pentapetalae</taxon>
        <taxon>asterids</taxon>
        <taxon>lamiids</taxon>
        <taxon>Lamiales</taxon>
        <taxon>Oleaceae</taxon>
        <taxon>Forsythieae</taxon>
        <taxon>Forsythia</taxon>
    </lineage>
</organism>